<feature type="compositionally biased region" description="Basic and acidic residues" evidence="1">
    <location>
        <begin position="120"/>
        <end position="131"/>
    </location>
</feature>
<name>A0ABP9CEI6_9ACTN</name>
<proteinExistence type="predicted"/>
<accession>A0ABP9CEI6</accession>
<comment type="caution">
    <text evidence="2">The sequence shown here is derived from an EMBL/GenBank/DDBJ whole genome shotgun (WGS) entry which is preliminary data.</text>
</comment>
<feature type="compositionally biased region" description="Low complexity" evidence="1">
    <location>
        <begin position="86"/>
        <end position="105"/>
    </location>
</feature>
<sequence length="131" mass="13532">MSLARFWWTVPSQVGLAYGPVLWTSRPALSSETKSYLLRESAGTHAAIAFGDTGAVTVTALNTAGASISASGTQFTYYPYHDGAQPAPAGGARAGARSALSAGDGQEATAPRSCPLGADPHLDSVRTVHRR</sequence>
<reference evidence="3" key="1">
    <citation type="journal article" date="2019" name="Int. J. Syst. Evol. Microbiol.">
        <title>The Global Catalogue of Microorganisms (GCM) 10K type strain sequencing project: providing services to taxonomists for standard genome sequencing and annotation.</title>
        <authorList>
            <consortium name="The Broad Institute Genomics Platform"/>
            <consortium name="The Broad Institute Genome Sequencing Center for Infectious Disease"/>
            <person name="Wu L."/>
            <person name="Ma J."/>
        </authorList>
    </citation>
    <scope>NUCLEOTIDE SEQUENCE [LARGE SCALE GENOMIC DNA]</scope>
    <source>
        <strain evidence="3">JCM 18081</strain>
    </source>
</reference>
<evidence type="ECO:0000313" key="2">
    <source>
        <dbReference type="EMBL" id="GAA4809436.1"/>
    </source>
</evidence>
<protein>
    <submittedName>
        <fullName evidence="2">Uncharacterized protein</fullName>
    </submittedName>
</protein>
<keyword evidence="3" id="KW-1185">Reference proteome</keyword>
<dbReference type="Proteomes" id="UP001501265">
    <property type="component" value="Unassembled WGS sequence"/>
</dbReference>
<feature type="region of interest" description="Disordered" evidence="1">
    <location>
        <begin position="86"/>
        <end position="131"/>
    </location>
</feature>
<evidence type="ECO:0000256" key="1">
    <source>
        <dbReference type="SAM" id="MobiDB-lite"/>
    </source>
</evidence>
<gene>
    <name evidence="2" type="ORF">GCM10023220_45220</name>
</gene>
<dbReference type="EMBL" id="BAABIG010000047">
    <property type="protein sequence ID" value="GAA4809436.1"/>
    <property type="molecule type" value="Genomic_DNA"/>
</dbReference>
<dbReference type="RefSeq" id="WP_345621840.1">
    <property type="nucleotide sequence ID" value="NZ_BAABIG010000047.1"/>
</dbReference>
<organism evidence="2 3">
    <name type="scientific">Streptomyces ziwulingensis</name>
    <dbReference type="NCBI Taxonomy" id="1045501"/>
    <lineage>
        <taxon>Bacteria</taxon>
        <taxon>Bacillati</taxon>
        <taxon>Actinomycetota</taxon>
        <taxon>Actinomycetes</taxon>
        <taxon>Kitasatosporales</taxon>
        <taxon>Streptomycetaceae</taxon>
        <taxon>Streptomyces</taxon>
    </lineage>
</organism>
<evidence type="ECO:0000313" key="3">
    <source>
        <dbReference type="Proteomes" id="UP001501265"/>
    </source>
</evidence>